<keyword evidence="3" id="KW-1185">Reference proteome</keyword>
<evidence type="ECO:0000256" key="1">
    <source>
        <dbReference type="SAM" id="SignalP"/>
    </source>
</evidence>
<dbReference type="STRING" id="910964.GEAM_0893"/>
<keyword evidence="1" id="KW-0732">Signal</keyword>
<dbReference type="AlphaFoldDB" id="A0A085GKQ2"/>
<name>A0A085GKQ2_EWIA3</name>
<proteinExistence type="predicted"/>
<dbReference type="GeneID" id="78379234"/>
<evidence type="ECO:0000313" key="3">
    <source>
        <dbReference type="Proteomes" id="UP000028640"/>
    </source>
</evidence>
<dbReference type="Proteomes" id="UP000028640">
    <property type="component" value="Unassembled WGS sequence"/>
</dbReference>
<dbReference type="eggNOG" id="COG3572">
    <property type="taxonomic scope" value="Bacteria"/>
</dbReference>
<protein>
    <submittedName>
        <fullName evidence="2">Putative periplasmic protein</fullName>
    </submittedName>
</protein>
<comment type="caution">
    <text evidence="2">The sequence shown here is derived from an EMBL/GenBank/DDBJ whole genome shotgun (WGS) entry which is preliminary data.</text>
</comment>
<evidence type="ECO:0000313" key="2">
    <source>
        <dbReference type="EMBL" id="KFC84297.1"/>
    </source>
</evidence>
<reference evidence="2 3" key="1">
    <citation type="submission" date="2014-05" db="EMBL/GenBank/DDBJ databases">
        <title>ATOL: Assembling a taxonomically balanced genome-scale reconstruction of the evolutionary history of the Enterobacteriaceae.</title>
        <authorList>
            <person name="Plunkett G.III."/>
            <person name="Neeno-Eckwall E.C."/>
            <person name="Glasner J.D."/>
            <person name="Perna N.T."/>
        </authorList>
    </citation>
    <scope>NUCLEOTIDE SEQUENCE [LARGE SCALE GENOMIC DNA]</scope>
    <source>
        <strain evidence="2 3">ATCC 33852</strain>
    </source>
</reference>
<accession>A0A085GKQ2</accession>
<dbReference type="OrthoDB" id="8527419at2"/>
<sequence>MKLIFACLLSFIAFSAQATPTWSSWPEVGHATLTWGPFDVYHSQLRTPEGHYQAAHWPQALSIEYLRSISREELVKATDEQWEKLGLLPKAQLNGWSEQVAKVWPDVSEGSQITFLADDDGGQFYYRAPHSVLTEPLGEHFSADFRDAFLAIWLSPATQYPDLRKDLIGGTSP</sequence>
<feature type="chain" id="PRO_5001791494" evidence="1">
    <location>
        <begin position="19"/>
        <end position="173"/>
    </location>
</feature>
<dbReference type="RefSeq" id="WP_034788787.1">
    <property type="nucleotide sequence ID" value="NZ_JMPJ01000029.1"/>
</dbReference>
<dbReference type="EMBL" id="JMPJ01000029">
    <property type="protein sequence ID" value="KFC84297.1"/>
    <property type="molecule type" value="Genomic_DNA"/>
</dbReference>
<feature type="signal peptide" evidence="1">
    <location>
        <begin position="1"/>
        <end position="18"/>
    </location>
</feature>
<organism evidence="2 3">
    <name type="scientific">Ewingella americana (strain ATCC 33852 / DSM 4580 / CCUG 14506 / JCM 5911 / LMG 7869 / NCTC 12157 / CDC 1468-78)</name>
    <dbReference type="NCBI Taxonomy" id="910964"/>
    <lineage>
        <taxon>Bacteria</taxon>
        <taxon>Pseudomonadati</taxon>
        <taxon>Pseudomonadota</taxon>
        <taxon>Gammaproteobacteria</taxon>
        <taxon>Enterobacterales</taxon>
        <taxon>Yersiniaceae</taxon>
        <taxon>Ewingella</taxon>
    </lineage>
</organism>
<gene>
    <name evidence="2" type="ORF">GEAM_0893</name>
</gene>